<evidence type="ECO:0000256" key="1">
    <source>
        <dbReference type="SAM" id="MobiDB-lite"/>
    </source>
</evidence>
<name>A0A2I2KYS3_9ACTN</name>
<feature type="compositionally biased region" description="Low complexity" evidence="1">
    <location>
        <begin position="206"/>
        <end position="241"/>
    </location>
</feature>
<gene>
    <name evidence="2" type="ORF">FRACA_540001</name>
</gene>
<evidence type="ECO:0000313" key="3">
    <source>
        <dbReference type="Proteomes" id="UP000234331"/>
    </source>
</evidence>
<feature type="compositionally biased region" description="Low complexity" evidence="1">
    <location>
        <begin position="276"/>
        <end position="299"/>
    </location>
</feature>
<evidence type="ECO:0000313" key="2">
    <source>
        <dbReference type="EMBL" id="SNQ50815.1"/>
    </source>
</evidence>
<organism evidence="2 3">
    <name type="scientific">Frankia canadensis</name>
    <dbReference type="NCBI Taxonomy" id="1836972"/>
    <lineage>
        <taxon>Bacteria</taxon>
        <taxon>Bacillati</taxon>
        <taxon>Actinomycetota</taxon>
        <taxon>Actinomycetes</taxon>
        <taxon>Frankiales</taxon>
        <taxon>Frankiaceae</taxon>
        <taxon>Frankia</taxon>
    </lineage>
</organism>
<keyword evidence="3" id="KW-1185">Reference proteome</keyword>
<sequence length="305" mass="32351">MAVSKPGRRQLRNATTWMELLTTSGPFLTLPVVRRVWPDGLTAVPTATRARARVLVAELLVSGGGTRDAVVPAVLRELLDWGDRLALAGDIPDAMAVPVVEHRQVVRADFAFRAVEGTDDSAEDDEEFDEDASDSDEEPAGPAGEWRMLGMVAPWGAHPLTRRAEGGWVASPVERLAVLLRAHNVPVGLVTDGRCGGRWSGRRSAARSPPRSGMPASGARNLPPWRRSSPSWNPAASSASPTRTCCRRCFRRACAARKRSPKGSAGRSARPSNCLSTSSTGSTATPAAPCSPASATRTSMPASSP</sequence>
<accession>A0A2I2KYS3</accession>
<feature type="compositionally biased region" description="Acidic residues" evidence="1">
    <location>
        <begin position="117"/>
        <end position="139"/>
    </location>
</feature>
<protein>
    <submittedName>
        <fullName evidence="2">Uncharacterized protein</fullName>
    </submittedName>
</protein>
<proteinExistence type="predicted"/>
<dbReference type="AlphaFoldDB" id="A0A2I2KYS3"/>
<reference evidence="2 3" key="1">
    <citation type="submission" date="2017-06" db="EMBL/GenBank/DDBJ databases">
        <authorList>
            <person name="Kim H.J."/>
            <person name="Triplett B.A."/>
        </authorList>
    </citation>
    <scope>NUCLEOTIDE SEQUENCE [LARGE SCALE GENOMIC DNA]</scope>
    <source>
        <strain evidence="2">FRACA_ARgP5</strain>
    </source>
</reference>
<feature type="region of interest" description="Disordered" evidence="1">
    <location>
        <begin position="196"/>
        <end position="241"/>
    </location>
</feature>
<feature type="region of interest" description="Disordered" evidence="1">
    <location>
        <begin position="257"/>
        <end position="305"/>
    </location>
</feature>
<dbReference type="EMBL" id="FZMO01000490">
    <property type="protein sequence ID" value="SNQ50815.1"/>
    <property type="molecule type" value="Genomic_DNA"/>
</dbReference>
<feature type="region of interest" description="Disordered" evidence="1">
    <location>
        <begin position="116"/>
        <end position="144"/>
    </location>
</feature>
<dbReference type="Proteomes" id="UP000234331">
    <property type="component" value="Unassembled WGS sequence"/>
</dbReference>